<dbReference type="Proteomes" id="UP001595766">
    <property type="component" value="Unassembled WGS sequence"/>
</dbReference>
<protein>
    <recommendedName>
        <fullName evidence="5">Anti-sigma factor</fullName>
    </recommendedName>
</protein>
<gene>
    <name evidence="3" type="ORF">ACFOUP_13445</name>
</gene>
<feature type="region of interest" description="Disordered" evidence="1">
    <location>
        <begin position="1"/>
        <end position="27"/>
    </location>
</feature>
<dbReference type="EMBL" id="JBHSAV010000056">
    <property type="protein sequence ID" value="MFC3977386.1"/>
    <property type="molecule type" value="Genomic_DNA"/>
</dbReference>
<accession>A0ABV8EM46</accession>
<name>A0ABV8EM46_9BACT</name>
<keyword evidence="2" id="KW-0472">Membrane</keyword>
<evidence type="ECO:0000256" key="1">
    <source>
        <dbReference type="SAM" id="MobiDB-lite"/>
    </source>
</evidence>
<evidence type="ECO:0000256" key="2">
    <source>
        <dbReference type="SAM" id="Phobius"/>
    </source>
</evidence>
<reference evidence="4" key="1">
    <citation type="journal article" date="2019" name="Int. J. Syst. Evol. Microbiol.">
        <title>The Global Catalogue of Microorganisms (GCM) 10K type strain sequencing project: providing services to taxonomists for standard genome sequencing and annotation.</title>
        <authorList>
            <consortium name="The Broad Institute Genomics Platform"/>
            <consortium name="The Broad Institute Genome Sequencing Center for Infectious Disease"/>
            <person name="Wu L."/>
            <person name="Ma J."/>
        </authorList>
    </citation>
    <scope>NUCLEOTIDE SEQUENCE [LARGE SCALE GENOMIC DNA]</scope>
    <source>
        <strain evidence="4">CECT 8551</strain>
    </source>
</reference>
<keyword evidence="4" id="KW-1185">Reference proteome</keyword>
<organism evidence="3 4">
    <name type="scientific">Belliella kenyensis</name>
    <dbReference type="NCBI Taxonomy" id="1472724"/>
    <lineage>
        <taxon>Bacteria</taxon>
        <taxon>Pseudomonadati</taxon>
        <taxon>Bacteroidota</taxon>
        <taxon>Cytophagia</taxon>
        <taxon>Cytophagales</taxon>
        <taxon>Cyclobacteriaceae</taxon>
        <taxon>Belliella</taxon>
    </lineage>
</organism>
<feature type="transmembrane region" description="Helical" evidence="2">
    <location>
        <begin position="46"/>
        <end position="66"/>
    </location>
</feature>
<evidence type="ECO:0000313" key="3">
    <source>
        <dbReference type="EMBL" id="MFC3977386.1"/>
    </source>
</evidence>
<evidence type="ECO:0000313" key="4">
    <source>
        <dbReference type="Proteomes" id="UP001595766"/>
    </source>
</evidence>
<keyword evidence="2" id="KW-0812">Transmembrane</keyword>
<comment type="caution">
    <text evidence="3">The sequence shown here is derived from an EMBL/GenBank/DDBJ whole genome shotgun (WGS) entry which is preliminary data.</text>
</comment>
<keyword evidence="2" id="KW-1133">Transmembrane helix</keyword>
<sequence length="255" mass="28555">MANQDKNMDEVFRRKLQNHEEKPSSLAWEKLESKLPAPESKKRYPFLKVAASIILIAGLGYTSWFMSNDLMLPKEQMAHQNEGDTSSTTIIDQKTLTENPSQKVVEAELVVEEATSVKVDQGSQGKLTADNSKLVIDKPSQKIDKEVKSLDPKIEKLEEIDLPQLDLPQLDLSQSITLAENQKTHEEPSYRVTIKSSGLKEEPIIPAKQGLIDDIEEKVEKIGGLLSKVDQGFAELQDAKNNLFASITTKREKSK</sequence>
<dbReference type="RefSeq" id="WP_241297426.1">
    <property type="nucleotide sequence ID" value="NZ_JAKZGR010000020.1"/>
</dbReference>
<proteinExistence type="predicted"/>
<evidence type="ECO:0008006" key="5">
    <source>
        <dbReference type="Google" id="ProtNLM"/>
    </source>
</evidence>